<dbReference type="InterPro" id="IPR050869">
    <property type="entry name" value="H3K4_H4K5_MeTrfase"/>
</dbReference>
<feature type="domain" description="SET" evidence="2">
    <location>
        <begin position="41"/>
        <end position="425"/>
    </location>
</feature>
<gene>
    <name evidence="3" type="ORF">C9374_010563</name>
</gene>
<evidence type="ECO:0000256" key="1">
    <source>
        <dbReference type="SAM" id="MobiDB-lite"/>
    </source>
</evidence>
<dbReference type="InterPro" id="IPR001214">
    <property type="entry name" value="SET_dom"/>
</dbReference>
<dbReference type="SUPFAM" id="SSF82199">
    <property type="entry name" value="SET domain"/>
    <property type="match status" value="1"/>
</dbReference>
<evidence type="ECO:0000313" key="4">
    <source>
        <dbReference type="Proteomes" id="UP000816034"/>
    </source>
</evidence>
<feature type="compositionally biased region" description="Polar residues" evidence="1">
    <location>
        <begin position="16"/>
        <end position="26"/>
    </location>
</feature>
<dbReference type="CDD" id="cd20071">
    <property type="entry name" value="SET_SMYD"/>
    <property type="match status" value="1"/>
</dbReference>
<proteinExistence type="predicted"/>
<dbReference type="GeneID" id="68103017"/>
<dbReference type="AlphaFoldDB" id="A0AA88GFW2"/>
<reference evidence="3 4" key="1">
    <citation type="journal article" date="2018" name="BMC Genomics">
        <title>The genome of Naegleria lovaniensis, the basis for a comparative approach to unravel pathogenicity factors of the human pathogenic amoeba N. fowleri.</title>
        <authorList>
            <person name="Liechti N."/>
            <person name="Schurch N."/>
            <person name="Bruggmann R."/>
            <person name="Wittwer M."/>
        </authorList>
    </citation>
    <scope>NUCLEOTIDE SEQUENCE [LARGE SCALE GENOMIC DNA]</scope>
    <source>
        <strain evidence="3 4">ATCC 30569</strain>
    </source>
</reference>
<comment type="caution">
    <text evidence="3">The sequence shown here is derived from an EMBL/GenBank/DDBJ whole genome shotgun (WGS) entry which is preliminary data.</text>
</comment>
<organism evidence="3 4">
    <name type="scientific">Naegleria lovaniensis</name>
    <name type="common">Amoeba</name>
    <dbReference type="NCBI Taxonomy" id="51637"/>
    <lineage>
        <taxon>Eukaryota</taxon>
        <taxon>Discoba</taxon>
        <taxon>Heterolobosea</taxon>
        <taxon>Tetramitia</taxon>
        <taxon>Eutetramitia</taxon>
        <taxon>Vahlkampfiidae</taxon>
        <taxon>Naegleria</taxon>
    </lineage>
</organism>
<accession>A0AA88GFW2</accession>
<evidence type="ECO:0000259" key="2">
    <source>
        <dbReference type="PROSITE" id="PS50280"/>
    </source>
</evidence>
<name>A0AA88GFW2_NAELO</name>
<dbReference type="PROSITE" id="PS50280">
    <property type="entry name" value="SET"/>
    <property type="match status" value="1"/>
</dbReference>
<dbReference type="InterPro" id="IPR046341">
    <property type="entry name" value="SET_dom_sf"/>
</dbReference>
<dbReference type="Pfam" id="PF00856">
    <property type="entry name" value="SET"/>
    <property type="match status" value="1"/>
</dbReference>
<dbReference type="EMBL" id="PYSW02000044">
    <property type="protein sequence ID" value="KAG2374544.1"/>
    <property type="molecule type" value="Genomic_DNA"/>
</dbReference>
<dbReference type="Proteomes" id="UP000816034">
    <property type="component" value="Unassembled WGS sequence"/>
</dbReference>
<sequence>MMTTCPPSHDEDNKQEASSQRVQNYSTKELDRKEHVDFMSPKIELCLIQKDSLEHSLYRKFGRILIAREDIDAGEILLIEKAYASVLHQSDIHFNSHRFCVVCQKKKRNDDQSFGEDKICVNDGHNNFRKSKTSISDVSSKDDDHANEERDWMICEDVNCKLLRKLIYRENETVDDENNLLLNYNNSDDSCDGCVYCFLTRIAEECGVEFSLLLLVYRICRKIEFDSNDKNCDSTFYDRIKMENLMSLQTHKDEIYPEHLFLFRKSSERLKQTLFKNDELIDLELLVDTFCRIFVNAHSITHTRWWWNSSNTSSTVENNSNNSSLIINNFFTTSIRSPNTVYSPFFIPISHSDREDHTENSCADFREIGTGLFPMVSMFDHSCSPNCSFQTFDDLKSNMSYSGNVIYVQTVKKVKKGEELCISYIDIMNPTSIRRRELWYSKYFVCKCSRCMSDTEEERYVRAYKCHNSPMMKEFSSSTSRSFSNASTKDLQCDGYLVPIYQCNTLSGETKTDIREYQSKNHVDSETDFNIEHFDEEDYDKALAMFEDIYENVHDPECSELNSTHHDQREIDEEFIQKVSYWKCTKCDCKIDAALQEGEAFMEFERKLNQVILSLDQKISEDNLSVHRLPKNELCEIILSVISELDGIIQSMLELDNYQILSSRIRPHFNHYLLFQLKGKYISMLIKLFEKGCPLLGEANKISEKHIGMIQKGYQYLSDMMHSVKIVFPTYHTEIMLFHCKMLKYLMWMKENDISPNRVEREETVVTEQDLLNSLTDQYNVIVK</sequence>
<protein>
    <recommendedName>
        <fullName evidence="2">SET domain-containing protein</fullName>
    </recommendedName>
</protein>
<keyword evidence="4" id="KW-1185">Reference proteome</keyword>
<evidence type="ECO:0000313" key="3">
    <source>
        <dbReference type="EMBL" id="KAG2374544.1"/>
    </source>
</evidence>
<dbReference type="RefSeq" id="XP_044543718.1">
    <property type="nucleotide sequence ID" value="XM_044686121.1"/>
</dbReference>
<dbReference type="PANTHER" id="PTHR12197">
    <property type="entry name" value="HISTONE-LYSINE N-METHYLTRANSFERASE SMYD"/>
    <property type="match status" value="1"/>
</dbReference>
<feature type="region of interest" description="Disordered" evidence="1">
    <location>
        <begin position="1"/>
        <end position="26"/>
    </location>
</feature>
<dbReference type="Gene3D" id="2.170.270.10">
    <property type="entry name" value="SET domain"/>
    <property type="match status" value="1"/>
</dbReference>